<protein>
    <recommendedName>
        <fullName evidence="3">DUF2795 domain-containing protein</fullName>
    </recommendedName>
</protein>
<dbReference type="RefSeq" id="WP_114449895.1">
    <property type="nucleotide sequence ID" value="NZ_QPHM01000001.1"/>
</dbReference>
<dbReference type="AlphaFoldDB" id="A0A368NDS1"/>
<keyword evidence="2" id="KW-1185">Reference proteome</keyword>
<dbReference type="Proteomes" id="UP000252189">
    <property type="component" value="Unassembled WGS sequence"/>
</dbReference>
<dbReference type="Pfam" id="PF19102">
    <property type="entry name" value="DUF5789"/>
    <property type="match status" value="1"/>
</dbReference>
<dbReference type="OrthoDB" id="227978at2157"/>
<dbReference type="EMBL" id="QPHM01000001">
    <property type="protein sequence ID" value="RCU48260.1"/>
    <property type="molecule type" value="Genomic_DNA"/>
</dbReference>
<accession>A0A368NDS1</accession>
<evidence type="ECO:0008006" key="3">
    <source>
        <dbReference type="Google" id="ProtNLM"/>
    </source>
</evidence>
<comment type="caution">
    <text evidence="1">The sequence shown here is derived from an EMBL/GenBank/DDBJ whole genome shotgun (WGS) entry which is preliminary data.</text>
</comment>
<reference evidence="1 2" key="1">
    <citation type="submission" date="2018-07" db="EMBL/GenBank/DDBJ databases">
        <title>Genome sequences of Haloplanus salinus JCM 18368T.</title>
        <authorList>
            <person name="Kim Y.B."/>
            <person name="Roh S.W."/>
        </authorList>
    </citation>
    <scope>NUCLEOTIDE SEQUENCE [LARGE SCALE GENOMIC DNA]</scope>
    <source>
        <strain evidence="1 2">JCM 18368</strain>
    </source>
</reference>
<name>A0A368NDS1_9EURY</name>
<evidence type="ECO:0000313" key="2">
    <source>
        <dbReference type="Proteomes" id="UP000252189"/>
    </source>
</evidence>
<evidence type="ECO:0000313" key="1">
    <source>
        <dbReference type="EMBL" id="RCU48260.1"/>
    </source>
</evidence>
<sequence>MTERVKLSRAESLFEDLDYPVTRDDAAAEYADVAVIFADGEANLGELVSEVGSDAFHGPDELFAELQNVLPIEAVGEPGQSEGDA</sequence>
<dbReference type="InterPro" id="IPR043899">
    <property type="entry name" value="DUF5789"/>
</dbReference>
<gene>
    <name evidence="1" type="ORF">DU504_13675</name>
</gene>
<organism evidence="1 2">
    <name type="scientific">Haloplanus salinus</name>
    <dbReference type="NCBI Taxonomy" id="1126245"/>
    <lineage>
        <taxon>Archaea</taxon>
        <taxon>Methanobacteriati</taxon>
        <taxon>Methanobacteriota</taxon>
        <taxon>Stenosarchaea group</taxon>
        <taxon>Halobacteria</taxon>
        <taxon>Halobacteriales</taxon>
        <taxon>Haloferacaceae</taxon>
        <taxon>Haloplanus</taxon>
    </lineage>
</organism>
<proteinExistence type="predicted"/>